<dbReference type="Proteomes" id="UP001204524">
    <property type="component" value="Unassembled WGS sequence"/>
</dbReference>
<comment type="caution">
    <text evidence="1">The sequence shown here is derived from an EMBL/GenBank/DDBJ whole genome shotgun (WGS) entry which is preliminary data.</text>
</comment>
<proteinExistence type="predicted"/>
<evidence type="ECO:0000313" key="1">
    <source>
        <dbReference type="EMBL" id="MCP3424246.1"/>
    </source>
</evidence>
<dbReference type="SUPFAM" id="SSF54909">
    <property type="entry name" value="Dimeric alpha+beta barrel"/>
    <property type="match status" value="1"/>
</dbReference>
<dbReference type="Gene3D" id="3.30.70.100">
    <property type="match status" value="1"/>
</dbReference>
<gene>
    <name evidence="1" type="ORF">NCI01_20795</name>
</gene>
<name>A0ABT1L2J8_9ACTN</name>
<reference evidence="1 2" key="1">
    <citation type="submission" date="2022-06" db="EMBL/GenBank/DDBJ databases">
        <authorList>
            <person name="So Y."/>
        </authorList>
    </citation>
    <scope>NUCLEOTIDE SEQUENCE [LARGE SCALE GENOMIC DNA]</scope>
    <source>
        <strain evidence="1 2">STR3</strain>
    </source>
</reference>
<keyword evidence="2" id="KW-1185">Reference proteome</keyword>
<protein>
    <recommendedName>
        <fullName evidence="3">ABM domain-containing protein</fullName>
    </recommendedName>
</protein>
<evidence type="ECO:0000313" key="2">
    <source>
        <dbReference type="Proteomes" id="UP001204524"/>
    </source>
</evidence>
<organism evidence="1 2">
    <name type="scientific">Nocardioides pinisoli</name>
    <dbReference type="NCBI Taxonomy" id="2950279"/>
    <lineage>
        <taxon>Bacteria</taxon>
        <taxon>Bacillati</taxon>
        <taxon>Actinomycetota</taxon>
        <taxon>Actinomycetes</taxon>
        <taxon>Propionibacteriales</taxon>
        <taxon>Nocardioidaceae</taxon>
        <taxon>Nocardioides</taxon>
    </lineage>
</organism>
<evidence type="ECO:0008006" key="3">
    <source>
        <dbReference type="Google" id="ProtNLM"/>
    </source>
</evidence>
<dbReference type="RefSeq" id="WP_254183403.1">
    <property type="nucleotide sequence ID" value="NZ_JANARS010000013.1"/>
</dbReference>
<sequence>MSTIPVPRRVAAREVGRCVVSSLVMLGRREVCQPRVHVGRRIHFADGTSARVYRETAAFRTPHDPCVLIVSFRLRGVSSPGAHALFRAESVLNTPLFIGFPGFVSKLWLADDDHGTYRGLYEWDGARAAEHYSRCLWRVLELVSVVGSMDYRVIPGRRRDEVLDDPTLLQGYAPTEVDAWWRVLAA</sequence>
<dbReference type="EMBL" id="JANARS010000013">
    <property type="protein sequence ID" value="MCP3424246.1"/>
    <property type="molecule type" value="Genomic_DNA"/>
</dbReference>
<dbReference type="InterPro" id="IPR011008">
    <property type="entry name" value="Dimeric_a/b-barrel"/>
</dbReference>
<accession>A0ABT1L2J8</accession>